<keyword evidence="2" id="KW-0670">Pyruvate</keyword>
<dbReference type="InterPro" id="IPR024344">
    <property type="entry name" value="MDMPI_metal-binding"/>
</dbReference>
<name>A0A0A6VSH4_KOCRO</name>
<dbReference type="Gene3D" id="1.20.120.450">
    <property type="entry name" value="dinb family like domain"/>
    <property type="match status" value="1"/>
</dbReference>
<protein>
    <submittedName>
        <fullName evidence="2">Mycothiol-dependent maleylpyruvate isomerase</fullName>
    </submittedName>
</protein>
<dbReference type="SUPFAM" id="SSF109854">
    <property type="entry name" value="DinB/YfiT-like putative metalloenzymes"/>
    <property type="match status" value="1"/>
</dbReference>
<reference evidence="2 3" key="1">
    <citation type="journal article" date="2003" name="Int. J. Syst. Evol. Microbiol.">
        <title>Kocuria polaris sp. nov., an orange-pigmented psychrophilic bacterium isolated from an Antarctic cyanobacterial mat sample.</title>
        <authorList>
            <person name="Reddy G.S."/>
            <person name="Prakash J.S."/>
            <person name="Prabahar V."/>
            <person name="Matsumoto G.I."/>
            <person name="Stackebrandt E."/>
            <person name="Shivaji S."/>
        </authorList>
    </citation>
    <scope>NUCLEOTIDE SEQUENCE [LARGE SCALE GENOMIC DNA]</scope>
    <source>
        <strain evidence="2 3">CMS 76or</strain>
    </source>
</reference>
<evidence type="ECO:0000259" key="1">
    <source>
        <dbReference type="Pfam" id="PF11716"/>
    </source>
</evidence>
<dbReference type="EMBL" id="JSUH01000009">
    <property type="protein sequence ID" value="KHD97243.1"/>
    <property type="molecule type" value="Genomic_DNA"/>
</dbReference>
<dbReference type="GO" id="GO:0016853">
    <property type="term" value="F:isomerase activity"/>
    <property type="evidence" value="ECO:0007669"/>
    <property type="project" value="UniProtKB-KW"/>
</dbReference>
<accession>A0A0A6VSH4</accession>
<dbReference type="OrthoDB" id="5118203at2"/>
<dbReference type="InterPro" id="IPR017517">
    <property type="entry name" value="Maleyloyr_isom"/>
</dbReference>
<dbReference type="SUPFAM" id="SSF55718">
    <property type="entry name" value="SCP-like"/>
    <property type="match status" value="1"/>
</dbReference>
<organism evidence="2 3">
    <name type="scientific">Kocuria rosea subsp. polaris</name>
    <dbReference type="NCBI Taxonomy" id="136273"/>
    <lineage>
        <taxon>Bacteria</taxon>
        <taxon>Bacillati</taxon>
        <taxon>Actinomycetota</taxon>
        <taxon>Actinomycetes</taxon>
        <taxon>Micrococcales</taxon>
        <taxon>Micrococcaceae</taxon>
        <taxon>Kocuria</taxon>
    </lineage>
</organism>
<evidence type="ECO:0000313" key="3">
    <source>
        <dbReference type="Proteomes" id="UP000030466"/>
    </source>
</evidence>
<comment type="caution">
    <text evidence="2">The sequence shown here is derived from an EMBL/GenBank/DDBJ whole genome shotgun (WGS) entry which is preliminary data.</text>
</comment>
<dbReference type="Pfam" id="PF11716">
    <property type="entry name" value="MDMPI_N"/>
    <property type="match status" value="1"/>
</dbReference>
<dbReference type="NCBIfam" id="TIGR03083">
    <property type="entry name" value="maleylpyruvate isomerase family mycothiol-dependent enzyme"/>
    <property type="match status" value="1"/>
</dbReference>
<dbReference type="InterPro" id="IPR036527">
    <property type="entry name" value="SCP2_sterol-bd_dom_sf"/>
</dbReference>
<dbReference type="Proteomes" id="UP000030466">
    <property type="component" value="Unassembled WGS sequence"/>
</dbReference>
<feature type="domain" description="Mycothiol-dependent maleylpyruvate isomerase metal-binding" evidence="1">
    <location>
        <begin position="15"/>
        <end position="149"/>
    </location>
</feature>
<dbReference type="GO" id="GO:0046872">
    <property type="term" value="F:metal ion binding"/>
    <property type="evidence" value="ECO:0007669"/>
    <property type="project" value="InterPro"/>
</dbReference>
<keyword evidence="3" id="KW-1185">Reference proteome</keyword>
<proteinExistence type="predicted"/>
<evidence type="ECO:0000313" key="2">
    <source>
        <dbReference type="EMBL" id="KHD97243.1"/>
    </source>
</evidence>
<dbReference type="RefSeq" id="WP_017833396.1">
    <property type="nucleotide sequence ID" value="NZ_JSUH01000009.1"/>
</dbReference>
<dbReference type="GeneID" id="64348864"/>
<gene>
    <name evidence="2" type="ORF">GY22_11250</name>
</gene>
<keyword evidence="2" id="KW-0413">Isomerase</keyword>
<dbReference type="InterPro" id="IPR034660">
    <property type="entry name" value="DinB/YfiT-like"/>
</dbReference>
<dbReference type="AlphaFoldDB" id="A0A0A6VSH4"/>
<sequence length="232" mass="25324">MINPARLHSDLSRLGRETEMFLATTASLSDDELAAPSLCEGWRRADVVAHLASNGRALVKLVDWAVTGQEQAPYASMEARNQDIAELAALPRQELVEKARESAAYFAEQAQRLTGELAVEEVHLHGKVIPATSIVALRIAEVVVHHHDLDTAWTIEEADPDSLLNALEAAVRTMRAKGAPGMTLVTEERDEWVIGDGALRVESDREGLLEWLARGDGENVEADGPLPVLPSW</sequence>